<evidence type="ECO:0000256" key="10">
    <source>
        <dbReference type="SAM" id="MobiDB-lite"/>
    </source>
</evidence>
<dbReference type="PATRIC" id="fig|1678840.3.peg.1754"/>
<keyword evidence="8 9" id="KW-0342">GTP-binding</keyword>
<dbReference type="AlphaFoldDB" id="A0A0S7BJF8"/>
<evidence type="ECO:0000256" key="1">
    <source>
        <dbReference type="ARBA" id="ARBA00001946"/>
    </source>
</evidence>
<reference evidence="14" key="1">
    <citation type="journal article" date="2015" name="Genome Announc.">
        <title>Draft Genome Sequence of Anaerolineae Strain TC1, a Novel Isolate from a Methanogenic Wastewater Treatment System.</title>
        <authorList>
            <person name="Matsuura N."/>
            <person name="Tourlousse D.M."/>
            <person name="Sun L."/>
            <person name="Toyonaga M."/>
            <person name="Kuroda K."/>
            <person name="Ohashi A."/>
            <person name="Cruz R."/>
            <person name="Yamaguchi T."/>
            <person name="Sekiguchi Y."/>
        </authorList>
    </citation>
    <scope>NUCLEOTIDE SEQUENCE [LARGE SCALE GENOMIC DNA]</scope>
    <source>
        <strain evidence="14">TC1</strain>
    </source>
</reference>
<keyword evidence="7 9" id="KW-0460">Magnesium</keyword>
<dbReference type="InterPro" id="IPR006073">
    <property type="entry name" value="GTP-bd"/>
</dbReference>
<dbReference type="PROSITE" id="PS00905">
    <property type="entry name" value="GTP1_OBG"/>
    <property type="match status" value="1"/>
</dbReference>
<dbReference type="GO" id="GO:0003924">
    <property type="term" value="F:GTPase activity"/>
    <property type="evidence" value="ECO:0007669"/>
    <property type="project" value="UniProtKB-UniRule"/>
</dbReference>
<feature type="binding site" evidence="9">
    <location>
        <begin position="165"/>
        <end position="172"/>
    </location>
    <ligand>
        <name>GTP</name>
        <dbReference type="ChEBI" id="CHEBI:37565"/>
    </ligand>
</feature>
<evidence type="ECO:0000313" key="15">
    <source>
        <dbReference type="Proteomes" id="UP000053370"/>
    </source>
</evidence>
<organism evidence="14">
    <name type="scientific">Flexilinea flocculi</name>
    <dbReference type="NCBI Taxonomy" id="1678840"/>
    <lineage>
        <taxon>Bacteria</taxon>
        <taxon>Bacillati</taxon>
        <taxon>Chloroflexota</taxon>
        <taxon>Anaerolineae</taxon>
        <taxon>Anaerolineales</taxon>
        <taxon>Anaerolineaceae</taxon>
        <taxon>Flexilinea</taxon>
    </lineage>
</organism>
<dbReference type="RefSeq" id="WP_062284003.1">
    <property type="nucleotide sequence ID" value="NZ_DF968181.1"/>
</dbReference>
<dbReference type="CDD" id="cd01898">
    <property type="entry name" value="Obg"/>
    <property type="match status" value="1"/>
</dbReference>
<evidence type="ECO:0000256" key="6">
    <source>
        <dbReference type="ARBA" id="ARBA00022801"/>
    </source>
</evidence>
<evidence type="ECO:0000256" key="5">
    <source>
        <dbReference type="ARBA" id="ARBA00022741"/>
    </source>
</evidence>
<dbReference type="OrthoDB" id="9807318at2"/>
<dbReference type="InterPro" id="IPR036346">
    <property type="entry name" value="GTP-bd_prot_GTP1/OBG_C_sf"/>
</dbReference>
<dbReference type="PROSITE" id="PS51710">
    <property type="entry name" value="G_OBG"/>
    <property type="match status" value="1"/>
</dbReference>
<keyword evidence="4 9" id="KW-0479">Metal-binding</keyword>
<dbReference type="Pfam" id="PF09269">
    <property type="entry name" value="DUF1967"/>
    <property type="match status" value="1"/>
</dbReference>
<feature type="binding site" evidence="9">
    <location>
        <begin position="308"/>
        <end position="310"/>
    </location>
    <ligand>
        <name>GTP</name>
        <dbReference type="ChEBI" id="CHEBI:37565"/>
    </ligand>
</feature>
<dbReference type="NCBIfam" id="TIGR02729">
    <property type="entry name" value="Obg_CgtA"/>
    <property type="match status" value="1"/>
</dbReference>
<dbReference type="Pfam" id="PF01018">
    <property type="entry name" value="GTP1_OBG"/>
    <property type="match status" value="1"/>
</dbReference>
<evidence type="ECO:0000313" key="14">
    <source>
        <dbReference type="EMBL" id="GAP40485.1"/>
    </source>
</evidence>
<comment type="similarity">
    <text evidence="2 9">Belongs to the TRAFAC class OBG-HflX-like GTPase superfamily. OBG GTPase family.</text>
</comment>
<dbReference type="NCBIfam" id="NF008954">
    <property type="entry name" value="PRK12296.1"/>
    <property type="match status" value="1"/>
</dbReference>
<feature type="domain" description="Obg" evidence="13">
    <location>
        <begin position="1"/>
        <end position="158"/>
    </location>
</feature>
<dbReference type="Proteomes" id="UP000053370">
    <property type="component" value="Unassembled WGS sequence"/>
</dbReference>
<dbReference type="PANTHER" id="PTHR11702">
    <property type="entry name" value="DEVELOPMENTALLY REGULATED GTP-BINDING PROTEIN-RELATED"/>
    <property type="match status" value="1"/>
</dbReference>
<dbReference type="Gene3D" id="3.40.50.300">
    <property type="entry name" value="P-loop containing nucleotide triphosphate hydrolases"/>
    <property type="match status" value="1"/>
</dbReference>
<dbReference type="FunFam" id="2.70.210.12:FF:000001">
    <property type="entry name" value="GTPase Obg"/>
    <property type="match status" value="1"/>
</dbReference>
<dbReference type="NCBIfam" id="NF008956">
    <property type="entry name" value="PRK12299.1"/>
    <property type="match status" value="1"/>
</dbReference>
<dbReference type="STRING" id="1678840.ATC1_13461"/>
<dbReference type="InterPro" id="IPR036726">
    <property type="entry name" value="GTP1_OBG_dom_sf"/>
</dbReference>
<proteinExistence type="inferred from homology"/>
<dbReference type="InterPro" id="IPR027417">
    <property type="entry name" value="P-loop_NTPase"/>
</dbReference>
<feature type="domain" description="OBG-type G" evidence="11">
    <location>
        <begin position="159"/>
        <end position="327"/>
    </location>
</feature>
<evidence type="ECO:0000256" key="3">
    <source>
        <dbReference type="ARBA" id="ARBA00022490"/>
    </source>
</evidence>
<dbReference type="InterPro" id="IPR015349">
    <property type="entry name" value="OCT_dom"/>
</dbReference>
<dbReference type="InterPro" id="IPR014100">
    <property type="entry name" value="GTP-bd_Obg/CgtA"/>
</dbReference>
<dbReference type="HAMAP" id="MF_01454">
    <property type="entry name" value="GTPase_Obg"/>
    <property type="match status" value="1"/>
</dbReference>
<dbReference type="GO" id="GO:0005525">
    <property type="term" value="F:GTP binding"/>
    <property type="evidence" value="ECO:0007669"/>
    <property type="project" value="UniProtKB-UniRule"/>
</dbReference>
<dbReference type="PRINTS" id="PR00326">
    <property type="entry name" value="GTP1OBG"/>
</dbReference>
<dbReference type="EMBL" id="DF968181">
    <property type="protein sequence ID" value="GAP40485.1"/>
    <property type="molecule type" value="Genomic_DNA"/>
</dbReference>
<evidence type="ECO:0000259" key="13">
    <source>
        <dbReference type="PROSITE" id="PS51883"/>
    </source>
</evidence>
<dbReference type="GO" id="GO:0000287">
    <property type="term" value="F:magnesium ion binding"/>
    <property type="evidence" value="ECO:0007669"/>
    <property type="project" value="InterPro"/>
</dbReference>
<comment type="function">
    <text evidence="9">An essential GTPase which binds GTP, GDP and possibly (p)ppGpp with moderate affinity, with high nucleotide exchange rates and a fairly low GTP hydrolysis rate. Plays a role in control of the cell cycle, stress response, ribosome biogenesis and in those bacteria that undergo differentiation, in morphogenesis control.</text>
</comment>
<dbReference type="NCBIfam" id="NF008955">
    <property type="entry name" value="PRK12297.1"/>
    <property type="match status" value="1"/>
</dbReference>
<keyword evidence="6 9" id="KW-0378">Hydrolase</keyword>
<comment type="subcellular location">
    <subcellularLocation>
        <location evidence="9">Cytoplasm</location>
    </subcellularLocation>
</comment>
<evidence type="ECO:0000256" key="4">
    <source>
        <dbReference type="ARBA" id="ARBA00022723"/>
    </source>
</evidence>
<accession>A0A0S7BJF8</accession>
<dbReference type="GO" id="GO:0042254">
    <property type="term" value="P:ribosome biogenesis"/>
    <property type="evidence" value="ECO:0007669"/>
    <property type="project" value="UniProtKB-UniRule"/>
</dbReference>
<feature type="binding site" evidence="9">
    <location>
        <begin position="279"/>
        <end position="282"/>
    </location>
    <ligand>
        <name>GTP</name>
        <dbReference type="ChEBI" id="CHEBI:37565"/>
    </ligand>
</feature>
<feature type="binding site" evidence="9">
    <location>
        <position position="172"/>
    </location>
    <ligand>
        <name>Mg(2+)</name>
        <dbReference type="ChEBI" id="CHEBI:18420"/>
    </ligand>
</feature>
<feature type="binding site" evidence="9">
    <location>
        <position position="192"/>
    </location>
    <ligand>
        <name>Mg(2+)</name>
        <dbReference type="ChEBI" id="CHEBI:18420"/>
    </ligand>
</feature>
<keyword evidence="3 9" id="KW-0963">Cytoplasm</keyword>
<gene>
    <name evidence="9" type="primary">obg</name>
    <name evidence="14" type="ORF">ATC1_13461</name>
</gene>
<evidence type="ECO:0000259" key="11">
    <source>
        <dbReference type="PROSITE" id="PS51710"/>
    </source>
</evidence>
<dbReference type="PROSITE" id="PS51883">
    <property type="entry name" value="OBG"/>
    <property type="match status" value="1"/>
</dbReference>
<dbReference type="PANTHER" id="PTHR11702:SF31">
    <property type="entry name" value="MITOCHONDRIAL RIBOSOME-ASSOCIATED GTPASE 2"/>
    <property type="match status" value="1"/>
</dbReference>
<feature type="binding site" evidence="9">
    <location>
        <begin position="212"/>
        <end position="215"/>
    </location>
    <ligand>
        <name>GTP</name>
        <dbReference type="ChEBI" id="CHEBI:37565"/>
    </ligand>
</feature>
<dbReference type="SUPFAM" id="SSF52540">
    <property type="entry name" value="P-loop containing nucleoside triphosphate hydrolases"/>
    <property type="match status" value="1"/>
</dbReference>
<dbReference type="SUPFAM" id="SSF82051">
    <property type="entry name" value="Obg GTP-binding protein N-terminal domain"/>
    <property type="match status" value="1"/>
</dbReference>
<dbReference type="InterPro" id="IPR045086">
    <property type="entry name" value="OBG_GTPase"/>
</dbReference>
<dbReference type="Gene3D" id="3.30.300.350">
    <property type="entry name" value="GTP-binding protein OBG, C-terminal domain"/>
    <property type="match status" value="1"/>
</dbReference>
<sequence>MFIDEAEIYIRSGKGGDGFMHFHREKYVARGGPDGGDGGHGGDLILKVEKRMNTLASFRHKTKYIAEDGQKGGVNNRTGRSGQNLIVLVPAGTIVTDAKTGMLLGDLIEQGQELIVAKGGRGGKGNPHFVSSTNQAPTTAEKGAPAEEKYLKLELKLVADIGIVGVPNAGKSSFLAAVTNAKPKIADYPFTTIEPNLGVAELDLDHSLVLSDIPGLVEGAHLGIGLGDAFLRHIQRTKVILHLLNGESDDPIADFDQINQEMALFDPNLATKPQLVVFNKMDLPEAEKRWVEVRKTLIDRGFEPMAISAATRQDVNPVLWKLYEILQNVPESETVESLPLYVPQEDPREFSISRDEDGDWVVRGVSIERAAKMTFWEHSGSVRRFQILLRTLGIEDALRKAGIEEGDTVMIGDHFELEWVE</sequence>
<dbReference type="InterPro" id="IPR031167">
    <property type="entry name" value="G_OBG"/>
</dbReference>
<keyword evidence="15" id="KW-1185">Reference proteome</keyword>
<keyword evidence="5 9" id="KW-0547">Nucleotide-binding</keyword>
<dbReference type="EC" id="3.6.5.-" evidence="9"/>
<dbReference type="InterPro" id="IPR006169">
    <property type="entry name" value="GTP1_OBG_dom"/>
</dbReference>
<dbReference type="GO" id="GO:0005737">
    <property type="term" value="C:cytoplasm"/>
    <property type="evidence" value="ECO:0007669"/>
    <property type="project" value="UniProtKB-SubCell"/>
</dbReference>
<feature type="compositionally biased region" description="Polar residues" evidence="10">
    <location>
        <begin position="129"/>
        <end position="138"/>
    </location>
</feature>
<evidence type="ECO:0000256" key="9">
    <source>
        <dbReference type="HAMAP-Rule" id="MF_01454"/>
    </source>
</evidence>
<evidence type="ECO:0000256" key="2">
    <source>
        <dbReference type="ARBA" id="ARBA00007699"/>
    </source>
</evidence>
<feature type="binding site" evidence="9">
    <location>
        <begin position="190"/>
        <end position="194"/>
    </location>
    <ligand>
        <name>GTP</name>
        <dbReference type="ChEBI" id="CHEBI:37565"/>
    </ligand>
</feature>
<comment type="subunit">
    <text evidence="9">Monomer.</text>
</comment>
<evidence type="ECO:0000259" key="12">
    <source>
        <dbReference type="PROSITE" id="PS51881"/>
    </source>
</evidence>
<dbReference type="NCBIfam" id="TIGR03595">
    <property type="entry name" value="Obg_CgtA_exten"/>
    <property type="match status" value="1"/>
</dbReference>
<evidence type="ECO:0000256" key="8">
    <source>
        <dbReference type="ARBA" id="ARBA00023134"/>
    </source>
</evidence>
<dbReference type="SUPFAM" id="SSF102741">
    <property type="entry name" value="Obg GTP-binding protein C-terminal domain"/>
    <property type="match status" value="1"/>
</dbReference>
<feature type="region of interest" description="Disordered" evidence="10">
    <location>
        <begin position="121"/>
        <end position="143"/>
    </location>
</feature>
<dbReference type="PROSITE" id="PS51881">
    <property type="entry name" value="OCT"/>
    <property type="match status" value="1"/>
</dbReference>
<name>A0A0S7BJF8_9CHLR</name>
<feature type="domain" description="OCT" evidence="12">
    <location>
        <begin position="342"/>
        <end position="421"/>
    </location>
</feature>
<dbReference type="Gene3D" id="2.70.210.12">
    <property type="entry name" value="GTP1/OBG domain"/>
    <property type="match status" value="1"/>
</dbReference>
<comment type="cofactor">
    <cofactor evidence="1 9">
        <name>Mg(2+)</name>
        <dbReference type="ChEBI" id="CHEBI:18420"/>
    </cofactor>
</comment>
<evidence type="ECO:0000256" key="7">
    <source>
        <dbReference type="ARBA" id="ARBA00022842"/>
    </source>
</evidence>
<dbReference type="Pfam" id="PF01926">
    <property type="entry name" value="MMR_HSR1"/>
    <property type="match status" value="1"/>
</dbReference>
<protein>
    <recommendedName>
        <fullName evidence="9">GTPase Obg</fullName>
        <ecNumber evidence="9">3.6.5.-</ecNumber>
    </recommendedName>
    <alternativeName>
        <fullName evidence="9">GTP-binding protein Obg</fullName>
    </alternativeName>
</protein>
<dbReference type="InterPro" id="IPR006074">
    <property type="entry name" value="GTP1-OBG_CS"/>
</dbReference>